<dbReference type="InterPro" id="IPR015424">
    <property type="entry name" value="PyrdxlP-dep_Trfase"/>
</dbReference>
<dbReference type="InterPro" id="IPR015422">
    <property type="entry name" value="PyrdxlP-dep_Trfase_small"/>
</dbReference>
<evidence type="ECO:0000313" key="4">
    <source>
        <dbReference type="Proteomes" id="UP000225740"/>
    </source>
</evidence>
<dbReference type="OrthoDB" id="241764at2"/>
<evidence type="ECO:0000256" key="1">
    <source>
        <dbReference type="ARBA" id="ARBA00022898"/>
    </source>
</evidence>
<proteinExistence type="predicted"/>
<dbReference type="RefSeq" id="WP_099260863.1">
    <property type="nucleotide sequence ID" value="NZ_NIZW01000008.1"/>
</dbReference>
<protein>
    <recommendedName>
        <fullName evidence="2">Aminotransferase class V domain-containing protein</fullName>
    </recommendedName>
</protein>
<dbReference type="Proteomes" id="UP000225740">
    <property type="component" value="Unassembled WGS sequence"/>
</dbReference>
<name>A0A2G1W7T6_9BACT</name>
<accession>A0A2G1W7T6</accession>
<dbReference type="AlphaFoldDB" id="A0A2G1W7T6"/>
<dbReference type="InterPro" id="IPR000192">
    <property type="entry name" value="Aminotrans_V_dom"/>
</dbReference>
<keyword evidence="1" id="KW-0663">Pyridoxal phosphate</keyword>
<dbReference type="SUPFAM" id="SSF53383">
    <property type="entry name" value="PLP-dependent transferases"/>
    <property type="match status" value="1"/>
</dbReference>
<dbReference type="InterPro" id="IPR015421">
    <property type="entry name" value="PyrdxlP-dep_Trfase_major"/>
</dbReference>
<organism evidence="3 4">
    <name type="scientific">Rhodopirellula bahusiensis</name>
    <dbReference type="NCBI Taxonomy" id="2014065"/>
    <lineage>
        <taxon>Bacteria</taxon>
        <taxon>Pseudomonadati</taxon>
        <taxon>Planctomycetota</taxon>
        <taxon>Planctomycetia</taxon>
        <taxon>Pirellulales</taxon>
        <taxon>Pirellulaceae</taxon>
        <taxon>Rhodopirellula</taxon>
    </lineage>
</organism>
<reference evidence="3 4" key="1">
    <citation type="submission" date="2017-06" db="EMBL/GenBank/DDBJ databases">
        <title>Description of Rhodopirellula bahusiensis sp. nov.</title>
        <authorList>
            <person name="Kizina J."/>
            <person name="Harder J."/>
        </authorList>
    </citation>
    <scope>NUCLEOTIDE SEQUENCE [LARGE SCALE GENOMIC DNA]</scope>
    <source>
        <strain evidence="3 4">SWK21</strain>
    </source>
</reference>
<dbReference type="EMBL" id="NIZW01000008">
    <property type="protein sequence ID" value="PHQ35105.1"/>
    <property type="molecule type" value="Genomic_DNA"/>
</dbReference>
<comment type="caution">
    <text evidence="3">The sequence shown here is derived from an EMBL/GenBank/DDBJ whole genome shotgun (WGS) entry which is preliminary data.</text>
</comment>
<dbReference type="Gene3D" id="3.40.640.10">
    <property type="entry name" value="Type I PLP-dependent aspartate aminotransferase-like (Major domain)"/>
    <property type="match status" value="1"/>
</dbReference>
<feature type="domain" description="Aminotransferase class V" evidence="2">
    <location>
        <begin position="174"/>
        <end position="302"/>
    </location>
</feature>
<evidence type="ECO:0000313" key="3">
    <source>
        <dbReference type="EMBL" id="PHQ35105.1"/>
    </source>
</evidence>
<dbReference type="Gene3D" id="3.90.1150.10">
    <property type="entry name" value="Aspartate Aminotransferase, domain 1"/>
    <property type="match status" value="1"/>
</dbReference>
<sequence length="404" mass="45188">MLYLDTARLGQTSPSALETQVDFTRLTAEQPSSLYTDRFLAKGIEAAPDSWIERFPGLGCWRGIAELKKKVLVAADAPSGHEVAIASRSTLLMRTAASAMYRLCRNVLVTDLNWPAYQAEVADTAARAHQRYTVFSCRNELSRHRMSSERIVSEIAEHYKQQSCDGIFLPLVDNLGVKLPVKQIVAAISEEESPRFVLIDGAQALGHLPKIDVHDVCDIFIAGGHKWLRSGHPLGIAIYGRTRSRDYLSRCFNAGDRANQIDDSLCRFVSASERSISNQYSETVNVSPLLSFRAALEDFPSSSEVRHQHWRDQAVNQSRVLAVACRNGWTPQSGGKDFHSGILTIHPRKRPRERSRGDRLRRQLAEHAIAASCYDGGILRMSMPKRILETEELQKIQFALDQCG</sequence>
<keyword evidence="4" id="KW-1185">Reference proteome</keyword>
<gene>
    <name evidence="3" type="ORF">CEE69_11845</name>
</gene>
<dbReference type="GeneID" id="90608832"/>
<evidence type="ECO:0000259" key="2">
    <source>
        <dbReference type="Pfam" id="PF00266"/>
    </source>
</evidence>
<dbReference type="Pfam" id="PF00266">
    <property type="entry name" value="Aminotran_5"/>
    <property type="match status" value="1"/>
</dbReference>